<dbReference type="SUPFAM" id="SSF161093">
    <property type="entry name" value="MgtE membrane domain-like"/>
    <property type="match status" value="1"/>
</dbReference>
<dbReference type="Pfam" id="PF01769">
    <property type="entry name" value="MgtE"/>
    <property type="match status" value="1"/>
</dbReference>
<evidence type="ECO:0000256" key="7">
    <source>
        <dbReference type="ARBA" id="ARBA00023136"/>
    </source>
</evidence>
<evidence type="ECO:0000256" key="2">
    <source>
        <dbReference type="ARBA" id="ARBA00009749"/>
    </source>
</evidence>
<feature type="transmembrane region" description="Helical" evidence="9">
    <location>
        <begin position="425"/>
        <end position="444"/>
    </location>
</feature>
<comment type="subcellular location">
    <subcellularLocation>
        <location evidence="9">Cell membrane</location>
        <topology evidence="9">Multi-pass membrane protein</topology>
    </subcellularLocation>
    <subcellularLocation>
        <location evidence="1">Membrane</location>
        <topology evidence="1">Multi-pass membrane protein</topology>
    </subcellularLocation>
</comment>
<dbReference type="InterPro" id="IPR006668">
    <property type="entry name" value="Mg_transptr_MgtE_intracell_dom"/>
</dbReference>
<dbReference type="InterPro" id="IPR036739">
    <property type="entry name" value="SLC41_membr_dom_sf"/>
</dbReference>
<keyword evidence="12" id="KW-1185">Reference proteome</keyword>
<dbReference type="Proteomes" id="UP000245379">
    <property type="component" value="Unassembled WGS sequence"/>
</dbReference>
<dbReference type="PROSITE" id="PS51371">
    <property type="entry name" value="CBS"/>
    <property type="match status" value="2"/>
</dbReference>
<proteinExistence type="inferred from homology"/>
<sequence>MQSFEIDKSDVLKVKNAILAGDETLKEVLADYHASEIAILFERLDKAEQQHIINILPAEIASEIISEMDEESHPEDLLFQLHPDKRTEIVEELDYDDATDIISQLEDHEQKEILEDLNEEDASNIRNLLTYDEKTAGGLMNTDLICVNINLTKKDAIDEIIRQSEEMEEFYTIYVVDDHDIFQGIVSLKDIIKAKHNAKITELVKMDAVYVRPDTDQEEVANLISQYNLTSIPVVDELHKLLGRVTFDDVIDVMEAESTEDILKISGVSEDEELSGNWVEAVKSRLPWLIINLGTAFLASSVVRYFDPTIKLIPSLAAYMTIIAGMGGNAATQALAVTVRRISLYDLTDKQAYRTVLKEFTVGLINGAANGLIVFIFAFFFDGNPMLGLVIFLAMTGNLVIAGITGAGIPLILKRVGIDPAIASSIIITTFTDVFGFLLILGLASKLLL</sequence>
<dbReference type="PANTHER" id="PTHR43773">
    <property type="entry name" value="MAGNESIUM TRANSPORTER MGTE"/>
    <property type="match status" value="1"/>
</dbReference>
<evidence type="ECO:0000313" key="12">
    <source>
        <dbReference type="Proteomes" id="UP000245379"/>
    </source>
</evidence>
<dbReference type="InterPro" id="IPR000644">
    <property type="entry name" value="CBS_dom"/>
</dbReference>
<evidence type="ECO:0000256" key="9">
    <source>
        <dbReference type="RuleBase" id="RU362011"/>
    </source>
</evidence>
<feature type="transmembrane region" description="Helical" evidence="9">
    <location>
        <begin position="360"/>
        <end position="381"/>
    </location>
</feature>
<evidence type="ECO:0000259" key="10">
    <source>
        <dbReference type="PROSITE" id="PS51371"/>
    </source>
</evidence>
<evidence type="ECO:0000256" key="6">
    <source>
        <dbReference type="ARBA" id="ARBA00022989"/>
    </source>
</evidence>
<dbReference type="OrthoDB" id="9790355at2"/>
<dbReference type="CDD" id="cd04606">
    <property type="entry name" value="CBS_pair_Mg_transporter"/>
    <property type="match status" value="1"/>
</dbReference>
<feature type="domain" description="CBS" evidence="10">
    <location>
        <begin position="140"/>
        <end position="202"/>
    </location>
</feature>
<dbReference type="Gene3D" id="3.10.580.10">
    <property type="entry name" value="CBS-domain"/>
    <property type="match status" value="1"/>
</dbReference>
<dbReference type="SUPFAM" id="SSF54631">
    <property type="entry name" value="CBS-domain pair"/>
    <property type="match status" value="1"/>
</dbReference>
<dbReference type="InterPro" id="IPR006669">
    <property type="entry name" value="MgtE_transporter"/>
</dbReference>
<dbReference type="EMBL" id="QGNZ01000001">
    <property type="protein sequence ID" value="PWS29004.1"/>
    <property type="molecule type" value="Genomic_DNA"/>
</dbReference>
<dbReference type="RefSeq" id="WP_109924433.1">
    <property type="nucleotide sequence ID" value="NZ_QGNZ01000001.1"/>
</dbReference>
<reference evidence="11 12" key="1">
    <citation type="submission" date="2018-05" db="EMBL/GenBank/DDBJ databases">
        <title>Pedobacter paludis sp. nov., isolated from wetland soil.</title>
        <authorList>
            <person name="Zhang Y."/>
            <person name="Wang G."/>
        </authorList>
    </citation>
    <scope>NUCLEOTIDE SEQUENCE [LARGE SCALE GENOMIC DNA]</scope>
    <source>
        <strain evidence="11 12">KCTC22721</strain>
    </source>
</reference>
<dbReference type="Pfam" id="PF00571">
    <property type="entry name" value="CBS"/>
    <property type="match status" value="2"/>
</dbReference>
<comment type="subunit">
    <text evidence="9">Homodimer.</text>
</comment>
<dbReference type="InterPro" id="IPR006667">
    <property type="entry name" value="SLC41_membr_dom"/>
</dbReference>
<dbReference type="AlphaFoldDB" id="A0A317EQQ3"/>
<gene>
    <name evidence="11" type="primary">mgtE</name>
    <name evidence="11" type="ORF">DHW03_04000</name>
</gene>
<dbReference type="Gene3D" id="1.10.357.20">
    <property type="entry name" value="SLC41 divalent cation transporters, integral membrane domain"/>
    <property type="match status" value="1"/>
</dbReference>
<keyword evidence="8" id="KW-0129">CBS domain</keyword>
<feature type="transmembrane region" description="Helical" evidence="9">
    <location>
        <begin position="387"/>
        <end position="413"/>
    </location>
</feature>
<evidence type="ECO:0000256" key="5">
    <source>
        <dbReference type="ARBA" id="ARBA00022842"/>
    </source>
</evidence>
<keyword evidence="7 9" id="KW-0472">Membrane</keyword>
<evidence type="ECO:0000256" key="3">
    <source>
        <dbReference type="ARBA" id="ARBA00022448"/>
    </source>
</evidence>
<dbReference type="PANTHER" id="PTHR43773:SF1">
    <property type="entry name" value="MAGNESIUM TRANSPORTER MGTE"/>
    <property type="match status" value="1"/>
</dbReference>
<organism evidence="11 12">
    <name type="scientific">Pedobacter yonginense</name>
    <dbReference type="NCBI Taxonomy" id="651869"/>
    <lineage>
        <taxon>Bacteria</taxon>
        <taxon>Pseudomonadati</taxon>
        <taxon>Bacteroidota</taxon>
        <taxon>Sphingobacteriia</taxon>
        <taxon>Sphingobacteriales</taxon>
        <taxon>Sphingobacteriaceae</taxon>
        <taxon>Pedobacter</taxon>
    </lineage>
</organism>
<dbReference type="SMART" id="SM00116">
    <property type="entry name" value="CBS"/>
    <property type="match status" value="2"/>
</dbReference>
<feature type="domain" description="CBS" evidence="10">
    <location>
        <begin position="203"/>
        <end position="262"/>
    </location>
</feature>
<evidence type="ECO:0000313" key="11">
    <source>
        <dbReference type="EMBL" id="PWS29004.1"/>
    </source>
</evidence>
<dbReference type="SUPFAM" id="SSF158791">
    <property type="entry name" value="MgtE N-terminal domain-like"/>
    <property type="match status" value="1"/>
</dbReference>
<name>A0A317EQQ3_9SPHI</name>
<keyword evidence="5 9" id="KW-0460">Magnesium</keyword>
<dbReference type="GO" id="GO:0015095">
    <property type="term" value="F:magnesium ion transmembrane transporter activity"/>
    <property type="evidence" value="ECO:0007669"/>
    <property type="project" value="UniProtKB-UniRule"/>
</dbReference>
<dbReference type="GO" id="GO:0005886">
    <property type="term" value="C:plasma membrane"/>
    <property type="evidence" value="ECO:0007669"/>
    <property type="project" value="UniProtKB-SubCell"/>
</dbReference>
<keyword evidence="4 9" id="KW-0812">Transmembrane</keyword>
<comment type="function">
    <text evidence="9">Acts as a magnesium transporter.</text>
</comment>
<feature type="transmembrane region" description="Helical" evidence="9">
    <location>
        <begin position="318"/>
        <end position="339"/>
    </location>
</feature>
<comment type="similarity">
    <text evidence="2 9">Belongs to the SLC41A transporter family.</text>
</comment>
<keyword evidence="3 9" id="KW-0813">Transport</keyword>
<comment type="caution">
    <text evidence="11">The sequence shown here is derived from an EMBL/GenBank/DDBJ whole genome shotgun (WGS) entry which is preliminary data.</text>
</comment>
<comment type="caution">
    <text evidence="9">Lacks conserved residue(s) required for the propagation of feature annotation.</text>
</comment>
<dbReference type="Gene3D" id="1.25.60.10">
    <property type="entry name" value="MgtE N-terminal domain-like"/>
    <property type="match status" value="1"/>
</dbReference>
<keyword evidence="9" id="KW-0479">Metal-binding</keyword>
<protein>
    <recommendedName>
        <fullName evidence="9">Magnesium transporter MgtE</fullName>
    </recommendedName>
</protein>
<dbReference type="GO" id="GO:0046872">
    <property type="term" value="F:metal ion binding"/>
    <property type="evidence" value="ECO:0007669"/>
    <property type="project" value="UniProtKB-KW"/>
</dbReference>
<keyword evidence="6 9" id="KW-1133">Transmembrane helix</keyword>
<evidence type="ECO:0000256" key="4">
    <source>
        <dbReference type="ARBA" id="ARBA00022692"/>
    </source>
</evidence>
<dbReference type="NCBIfam" id="TIGR00400">
    <property type="entry name" value="mgtE"/>
    <property type="match status" value="1"/>
</dbReference>
<dbReference type="InterPro" id="IPR046342">
    <property type="entry name" value="CBS_dom_sf"/>
</dbReference>
<evidence type="ECO:0000256" key="8">
    <source>
        <dbReference type="PROSITE-ProRule" id="PRU00703"/>
    </source>
</evidence>
<dbReference type="Pfam" id="PF03448">
    <property type="entry name" value="MgtE_N"/>
    <property type="match status" value="1"/>
</dbReference>
<evidence type="ECO:0000256" key="1">
    <source>
        <dbReference type="ARBA" id="ARBA00004141"/>
    </source>
</evidence>
<accession>A0A317EQQ3</accession>
<dbReference type="InterPro" id="IPR038076">
    <property type="entry name" value="MgtE_N_sf"/>
</dbReference>
<keyword evidence="9" id="KW-1003">Cell membrane</keyword>
<dbReference type="SMART" id="SM00924">
    <property type="entry name" value="MgtE_N"/>
    <property type="match status" value="1"/>
</dbReference>